<evidence type="ECO:0000259" key="2">
    <source>
        <dbReference type="PROSITE" id="PS50858"/>
    </source>
</evidence>
<accession>A0A0D7BAF8</accession>
<dbReference type="EMBL" id="KN880533">
    <property type="protein sequence ID" value="KIY67154.1"/>
    <property type="molecule type" value="Genomic_DNA"/>
</dbReference>
<sequence>MNYLDPLDVTGGTNTPPVTAPQQSLDEEVNQVIGQLSRFWGGFRKQSEAALATATKDFSGVVTSVQAQAHRLSESQSSIATATQGESSTRSVDGDGPTTPTTQSSPSMSTQTPTFFARLQAALPPNIAQTVQNNIPETLKNADYAQIRTNLAAEFQRVQGVTRAQAEEYVHKSETLLRDAYNEASEVLKDAVRVIPPDDTSGAGFIWDGSDMWMLPTPAATPAEPTEPGDKGKGKAAAVATRAEALLKRLKHDSDIIRHDPEADEQYKQWIEAEVTPKGGIQGEEWAARIAEALADHADGAALKANLDTLVPEEITNDVFWTRYFFRAQQITQEESRRQALIQASTETTEDFAWEDDEDESHTPAASSSVVAPVHEKQPPSISSSPRQGSEDSYDVVSGNTSEVVGKESKAAKPTGAESTDSDSDWE</sequence>
<dbReference type="STRING" id="1314674.A0A0D7BAF8"/>
<dbReference type="GO" id="GO:0005737">
    <property type="term" value="C:cytoplasm"/>
    <property type="evidence" value="ECO:0007669"/>
    <property type="project" value="TreeGrafter"/>
</dbReference>
<dbReference type="PANTHER" id="PTHR16019:SF5">
    <property type="entry name" value="BSD DOMAIN-CONTAINING PROTEIN 1"/>
    <property type="match status" value="1"/>
</dbReference>
<evidence type="ECO:0000256" key="1">
    <source>
        <dbReference type="SAM" id="MobiDB-lite"/>
    </source>
</evidence>
<dbReference type="SUPFAM" id="SSF140383">
    <property type="entry name" value="BSD domain-like"/>
    <property type="match status" value="1"/>
</dbReference>
<dbReference type="PANTHER" id="PTHR16019">
    <property type="entry name" value="SYNAPSE-ASSOCIATED PROTEIN"/>
    <property type="match status" value="1"/>
</dbReference>
<feature type="compositionally biased region" description="Polar residues" evidence="1">
    <location>
        <begin position="74"/>
        <end position="91"/>
    </location>
</feature>
<dbReference type="PROSITE" id="PS50858">
    <property type="entry name" value="BSD"/>
    <property type="match status" value="1"/>
</dbReference>
<feature type="domain" description="BSD" evidence="2">
    <location>
        <begin position="303"/>
        <end position="332"/>
    </location>
</feature>
<organism evidence="3 4">
    <name type="scientific">Cylindrobasidium torrendii FP15055 ss-10</name>
    <dbReference type="NCBI Taxonomy" id="1314674"/>
    <lineage>
        <taxon>Eukaryota</taxon>
        <taxon>Fungi</taxon>
        <taxon>Dikarya</taxon>
        <taxon>Basidiomycota</taxon>
        <taxon>Agaricomycotina</taxon>
        <taxon>Agaricomycetes</taxon>
        <taxon>Agaricomycetidae</taxon>
        <taxon>Agaricales</taxon>
        <taxon>Marasmiineae</taxon>
        <taxon>Physalacriaceae</taxon>
        <taxon>Cylindrobasidium</taxon>
    </lineage>
</organism>
<feature type="compositionally biased region" description="Low complexity" evidence="1">
    <location>
        <begin position="97"/>
        <end position="111"/>
    </location>
</feature>
<dbReference type="Pfam" id="PF03909">
    <property type="entry name" value="BSD"/>
    <property type="match status" value="1"/>
</dbReference>
<feature type="region of interest" description="Disordered" evidence="1">
    <location>
        <begin position="1"/>
        <end position="24"/>
    </location>
</feature>
<gene>
    <name evidence="3" type="ORF">CYLTODRAFT_376607</name>
</gene>
<feature type="region of interest" description="Disordered" evidence="1">
    <location>
        <begin position="354"/>
        <end position="427"/>
    </location>
</feature>
<keyword evidence="4" id="KW-1185">Reference proteome</keyword>
<protein>
    <recommendedName>
        <fullName evidence="2">BSD domain-containing protein</fullName>
    </recommendedName>
</protein>
<reference evidence="3 4" key="1">
    <citation type="journal article" date="2015" name="Fungal Genet. Biol.">
        <title>Evolution of novel wood decay mechanisms in Agaricales revealed by the genome sequences of Fistulina hepatica and Cylindrobasidium torrendii.</title>
        <authorList>
            <person name="Floudas D."/>
            <person name="Held B.W."/>
            <person name="Riley R."/>
            <person name="Nagy L.G."/>
            <person name="Koehler G."/>
            <person name="Ransdell A.S."/>
            <person name="Younus H."/>
            <person name="Chow J."/>
            <person name="Chiniquy J."/>
            <person name="Lipzen A."/>
            <person name="Tritt A."/>
            <person name="Sun H."/>
            <person name="Haridas S."/>
            <person name="LaButti K."/>
            <person name="Ohm R.A."/>
            <person name="Kues U."/>
            <person name="Blanchette R.A."/>
            <person name="Grigoriev I.V."/>
            <person name="Minto R.E."/>
            <person name="Hibbett D.S."/>
        </authorList>
    </citation>
    <scope>NUCLEOTIDE SEQUENCE [LARGE SCALE GENOMIC DNA]</scope>
    <source>
        <strain evidence="3 4">FP15055 ss-10</strain>
    </source>
</reference>
<dbReference type="OrthoDB" id="73788at2759"/>
<feature type="region of interest" description="Disordered" evidence="1">
    <location>
        <begin position="72"/>
        <end position="111"/>
    </location>
</feature>
<dbReference type="Gene3D" id="1.10.3970.10">
    <property type="entry name" value="BSD domain"/>
    <property type="match status" value="1"/>
</dbReference>
<dbReference type="InterPro" id="IPR035925">
    <property type="entry name" value="BSD_dom_sf"/>
</dbReference>
<name>A0A0D7BAF8_9AGAR</name>
<dbReference type="InterPro" id="IPR005607">
    <property type="entry name" value="BSD_dom"/>
</dbReference>
<dbReference type="Proteomes" id="UP000054007">
    <property type="component" value="Unassembled WGS sequence"/>
</dbReference>
<dbReference type="AlphaFoldDB" id="A0A0D7BAF8"/>
<evidence type="ECO:0000313" key="3">
    <source>
        <dbReference type="EMBL" id="KIY67154.1"/>
    </source>
</evidence>
<dbReference type="InterPro" id="IPR051494">
    <property type="entry name" value="BSD_domain-containing"/>
</dbReference>
<proteinExistence type="predicted"/>
<feature type="compositionally biased region" description="Polar residues" evidence="1">
    <location>
        <begin position="11"/>
        <end position="24"/>
    </location>
</feature>
<evidence type="ECO:0000313" key="4">
    <source>
        <dbReference type="Proteomes" id="UP000054007"/>
    </source>
</evidence>